<dbReference type="InterPro" id="IPR036412">
    <property type="entry name" value="HAD-like_sf"/>
</dbReference>
<accession>W6ME86</accession>
<dbReference type="NCBIfam" id="NF006088">
    <property type="entry name" value="PRK08238.1"/>
    <property type="match status" value="1"/>
</dbReference>
<evidence type="ECO:0000256" key="2">
    <source>
        <dbReference type="ARBA" id="ARBA00022475"/>
    </source>
</evidence>
<feature type="transmembrane region" description="Helical" evidence="6">
    <location>
        <begin position="391"/>
        <end position="413"/>
    </location>
</feature>
<feature type="transmembrane region" description="Helical" evidence="6">
    <location>
        <begin position="201"/>
        <end position="218"/>
    </location>
</feature>
<reference evidence="7" key="2">
    <citation type="submission" date="2014-03" db="EMBL/GenBank/DDBJ databases">
        <title>Candidatus Competibacter-lineage genomes retrieved from metagenomes reveal functional metabolic diversity.</title>
        <authorList>
            <person name="McIlroy S.J."/>
            <person name="Albertsen M."/>
            <person name="Andresen E.K."/>
            <person name="Saunders A.M."/>
            <person name="Kristiansen R."/>
            <person name="Stokholm-Bjerregaard M."/>
            <person name="Nielsen K.L."/>
            <person name="Nielsen P.H."/>
        </authorList>
    </citation>
    <scope>NUCLEOTIDE SEQUENCE</scope>
    <source>
        <strain evidence="7">Run_A_D11</strain>
    </source>
</reference>
<proteinExistence type="predicted"/>
<feature type="transmembrane region" description="Helical" evidence="6">
    <location>
        <begin position="263"/>
        <end position="281"/>
    </location>
</feature>
<dbReference type="GO" id="GO:0005886">
    <property type="term" value="C:plasma membrane"/>
    <property type="evidence" value="ECO:0007669"/>
    <property type="project" value="TreeGrafter"/>
</dbReference>
<keyword evidence="8" id="KW-1185">Reference proteome</keyword>
<feature type="transmembrane region" description="Helical" evidence="6">
    <location>
        <begin position="224"/>
        <end position="243"/>
    </location>
</feature>
<dbReference type="InterPro" id="IPR023214">
    <property type="entry name" value="HAD_sf"/>
</dbReference>
<reference evidence="7" key="1">
    <citation type="submission" date="2013-07" db="EMBL/GenBank/DDBJ databases">
        <authorList>
            <person name="McIlroy S."/>
        </authorList>
    </citation>
    <scope>NUCLEOTIDE SEQUENCE [LARGE SCALE GENOMIC DNA]</scope>
    <source>
        <strain evidence="7">Run_A_D11</strain>
    </source>
</reference>
<dbReference type="AlphaFoldDB" id="W6ME86"/>
<gene>
    <name evidence="7" type="ORF">BN873_890084</name>
</gene>
<dbReference type="InterPro" id="IPR039653">
    <property type="entry name" value="Prenyltransferase"/>
</dbReference>
<keyword evidence="3 6" id="KW-0812">Transmembrane</keyword>
<evidence type="ECO:0000256" key="6">
    <source>
        <dbReference type="SAM" id="Phobius"/>
    </source>
</evidence>
<keyword evidence="5 6" id="KW-0472">Membrane</keyword>
<dbReference type="CDD" id="cd13963">
    <property type="entry name" value="PT_UbiA_2"/>
    <property type="match status" value="1"/>
</dbReference>
<comment type="caution">
    <text evidence="7">The sequence shown here is derived from an EMBL/GenBank/DDBJ whole genome shotgun (WGS) entry which is preliminary data.</text>
</comment>
<feature type="transmembrane region" description="Helical" evidence="6">
    <location>
        <begin position="341"/>
        <end position="362"/>
    </location>
</feature>
<evidence type="ECO:0000256" key="5">
    <source>
        <dbReference type="ARBA" id="ARBA00023136"/>
    </source>
</evidence>
<dbReference type="GO" id="GO:0016765">
    <property type="term" value="F:transferase activity, transferring alkyl or aryl (other than methyl) groups"/>
    <property type="evidence" value="ECO:0007669"/>
    <property type="project" value="InterPro"/>
</dbReference>
<feature type="transmembrane region" description="Helical" evidence="6">
    <location>
        <begin position="28"/>
        <end position="47"/>
    </location>
</feature>
<dbReference type="SUPFAM" id="SSF56784">
    <property type="entry name" value="HAD-like"/>
    <property type="match status" value="1"/>
</dbReference>
<evidence type="ECO:0000256" key="4">
    <source>
        <dbReference type="ARBA" id="ARBA00022989"/>
    </source>
</evidence>
<dbReference type="RefSeq" id="WP_048676044.1">
    <property type="nucleotide sequence ID" value="NZ_CBTJ020000101.1"/>
</dbReference>
<evidence type="ECO:0000256" key="1">
    <source>
        <dbReference type="ARBA" id="ARBA00004141"/>
    </source>
</evidence>
<dbReference type="PANTHER" id="PTHR11048">
    <property type="entry name" value="PRENYLTRANSFERASES"/>
    <property type="match status" value="1"/>
</dbReference>
<dbReference type="Pfam" id="PF01040">
    <property type="entry name" value="UbiA"/>
    <property type="match status" value="1"/>
</dbReference>
<evidence type="ECO:0000313" key="8">
    <source>
        <dbReference type="Proteomes" id="UP000035760"/>
    </source>
</evidence>
<dbReference type="PANTHER" id="PTHR11048:SF5">
    <property type="entry name" value="DECAPRENYL-PHOSPHATE PHOSPHORIBOSYLTRANSFERASE"/>
    <property type="match status" value="1"/>
</dbReference>
<dbReference type="STRING" id="1400863.BN873_890084"/>
<evidence type="ECO:0000256" key="3">
    <source>
        <dbReference type="ARBA" id="ARBA00022692"/>
    </source>
</evidence>
<keyword evidence="4 6" id="KW-1133">Transmembrane helix</keyword>
<dbReference type="Gene3D" id="1.10.357.140">
    <property type="entry name" value="UbiA prenyltransferase"/>
    <property type="match status" value="1"/>
</dbReference>
<dbReference type="Proteomes" id="UP000035760">
    <property type="component" value="Unassembled WGS sequence"/>
</dbReference>
<dbReference type="InterPro" id="IPR044878">
    <property type="entry name" value="UbiA_sf"/>
</dbReference>
<name>W6ME86_9GAMM</name>
<dbReference type="Pfam" id="PF12710">
    <property type="entry name" value="HAD"/>
    <property type="match status" value="1"/>
</dbReference>
<comment type="subcellular location">
    <subcellularLocation>
        <location evidence="1">Membrane</location>
        <topology evidence="1">Multi-pass membrane protein</topology>
    </subcellularLocation>
</comment>
<dbReference type="OrthoDB" id="9803632at2"/>
<feature type="transmembrane region" description="Helical" evidence="6">
    <location>
        <begin position="425"/>
        <end position="442"/>
    </location>
</feature>
<keyword evidence="2" id="KW-1003">Cell membrane</keyword>
<dbReference type="EMBL" id="CBTJ020000101">
    <property type="protein sequence ID" value="CDI04178.1"/>
    <property type="molecule type" value="Genomic_DNA"/>
</dbReference>
<sequence length="478" mass="53008">MTTPAQTPPLCVDLDGTLIKTDLLIESFFLLLGRYPLLALLVPFWLLRGKTRLKQELARRVALDTATLPYHPLFLPWLREQHARGRVLVLATAAAEPLARQVAEHLQLFSQTLATTNSTNLSGQNKAEQLSQRFGERGFDYAGNDRADLAVWKRARQAILVNPARGVHEQAARTAEIAAEFDDRQGEGLKLWFRALRLHQWLKNILIFVPLLAAHRLLETPLLLQAALAYLAFGLCASSVYLLNDLLDLPADRRHPRKRLRPFAAGTIPILAGALAVPTLLTLAFTLAAIALPAPFFGVLLSYYVLTLAYSLYLKQSVMLDAVVLAALYTLRIIAGAAATAIIPTFWLLAFSMFIFLSLALVKRYAELLALQDLGQSAAQGRGYRIDDLQLLQTLGGASGYLSVLVLALYINSSASQTLYRHPEAIWLLCPLLLYWISRIWLKTHRGEMHDDPVIFAVQDRVSQILTLIGAIIVGLAL</sequence>
<protein>
    <submittedName>
        <fullName evidence="7">UbiA prenyltransferase</fullName>
    </submittedName>
</protein>
<dbReference type="Gene3D" id="3.40.50.1000">
    <property type="entry name" value="HAD superfamily/HAD-like"/>
    <property type="match status" value="1"/>
</dbReference>
<feature type="transmembrane region" description="Helical" evidence="6">
    <location>
        <begin position="287"/>
        <end position="306"/>
    </location>
</feature>
<dbReference type="GO" id="GO:0009247">
    <property type="term" value="P:glycolipid biosynthetic process"/>
    <property type="evidence" value="ECO:0007669"/>
    <property type="project" value="TreeGrafter"/>
</dbReference>
<dbReference type="InterPro" id="IPR000537">
    <property type="entry name" value="UbiA_prenyltransferase"/>
</dbReference>
<organism evidence="7 8">
    <name type="scientific">Candidatus Competibacter denitrificans Run_A_D11</name>
    <dbReference type="NCBI Taxonomy" id="1400863"/>
    <lineage>
        <taxon>Bacteria</taxon>
        <taxon>Pseudomonadati</taxon>
        <taxon>Pseudomonadota</taxon>
        <taxon>Gammaproteobacteria</taxon>
        <taxon>Candidatus Competibacteraceae</taxon>
        <taxon>Candidatus Competibacter</taxon>
    </lineage>
</organism>
<evidence type="ECO:0000313" key="7">
    <source>
        <dbReference type="EMBL" id="CDI04178.1"/>
    </source>
</evidence>